<keyword evidence="4 7" id="KW-0735">Signal-anchor</keyword>
<keyword evidence="3 7" id="KW-0489">Methyltransferase</keyword>
<comment type="subcellular location">
    <subcellularLocation>
        <location evidence="6">Endomembrane system</location>
        <topology evidence="6">Single-pass membrane protein</topology>
    </subcellularLocation>
    <subcellularLocation>
        <location evidence="1 7">Membrane</location>
        <topology evidence="1 7">Single-pass type II membrane protein</topology>
    </subcellularLocation>
</comment>
<evidence type="ECO:0000256" key="4">
    <source>
        <dbReference type="ARBA" id="ARBA00022968"/>
    </source>
</evidence>
<evidence type="ECO:0000256" key="5">
    <source>
        <dbReference type="ARBA" id="ARBA00023180"/>
    </source>
</evidence>
<evidence type="ECO:0000313" key="8">
    <source>
        <dbReference type="EMBL" id="KAA8548823.1"/>
    </source>
</evidence>
<dbReference type="GO" id="GO:0032259">
    <property type="term" value="P:methylation"/>
    <property type="evidence" value="ECO:0007669"/>
    <property type="project" value="UniProtKB-KW"/>
</dbReference>
<proteinExistence type="inferred from homology"/>
<dbReference type="InterPro" id="IPR029063">
    <property type="entry name" value="SAM-dependent_MTases_sf"/>
</dbReference>
<dbReference type="OrthoDB" id="2013972at2759"/>
<dbReference type="PANTHER" id="PTHR10108">
    <property type="entry name" value="SAM-DEPENDENT METHYLTRANSFERASE"/>
    <property type="match status" value="1"/>
</dbReference>
<dbReference type="SUPFAM" id="SSF53335">
    <property type="entry name" value="S-adenosyl-L-methionine-dependent methyltransferases"/>
    <property type="match status" value="1"/>
</dbReference>
<dbReference type="AlphaFoldDB" id="A0A5J5C086"/>
<accession>A0A5J5C086</accession>
<evidence type="ECO:0000313" key="9">
    <source>
        <dbReference type="Proteomes" id="UP000325577"/>
    </source>
</evidence>
<keyword evidence="5 7" id="KW-0325">Glycoprotein</keyword>
<dbReference type="Pfam" id="PF03141">
    <property type="entry name" value="Methyltransf_29"/>
    <property type="match status" value="1"/>
</dbReference>
<keyword evidence="4 7" id="KW-0812">Transmembrane</keyword>
<reference evidence="8 9" key="1">
    <citation type="submission" date="2019-09" db="EMBL/GenBank/DDBJ databases">
        <title>A chromosome-level genome assembly of the Chinese tupelo Nyssa sinensis.</title>
        <authorList>
            <person name="Yang X."/>
            <person name="Kang M."/>
            <person name="Yang Y."/>
            <person name="Xiong H."/>
            <person name="Wang M."/>
            <person name="Zhang Z."/>
            <person name="Wang Z."/>
            <person name="Wu H."/>
            <person name="Ma T."/>
            <person name="Liu J."/>
            <person name="Xi Z."/>
        </authorList>
    </citation>
    <scope>NUCLEOTIDE SEQUENCE [LARGE SCALE GENOMIC DNA]</scope>
    <source>
        <strain evidence="8">J267</strain>
        <tissue evidence="8">Leaf</tissue>
    </source>
</reference>
<name>A0A5J5C086_9ASTE</name>
<dbReference type="PANTHER" id="PTHR10108:SF1120">
    <property type="entry name" value="METHYLTRANSFERASE PMT8-RELATED"/>
    <property type="match status" value="1"/>
</dbReference>
<dbReference type="Proteomes" id="UP000325577">
    <property type="component" value="Linkage Group LG0"/>
</dbReference>
<dbReference type="EMBL" id="CM018031">
    <property type="protein sequence ID" value="KAA8548823.1"/>
    <property type="molecule type" value="Genomic_DNA"/>
</dbReference>
<dbReference type="GO" id="GO:0016020">
    <property type="term" value="C:membrane"/>
    <property type="evidence" value="ECO:0007669"/>
    <property type="project" value="UniProtKB-SubCell"/>
</dbReference>
<keyword evidence="9" id="KW-1185">Reference proteome</keyword>
<gene>
    <name evidence="8" type="ORF">F0562_000507</name>
</gene>
<evidence type="ECO:0000256" key="6">
    <source>
        <dbReference type="ARBA" id="ARBA00037847"/>
    </source>
</evidence>
<organism evidence="8 9">
    <name type="scientific">Nyssa sinensis</name>
    <dbReference type="NCBI Taxonomy" id="561372"/>
    <lineage>
        <taxon>Eukaryota</taxon>
        <taxon>Viridiplantae</taxon>
        <taxon>Streptophyta</taxon>
        <taxon>Embryophyta</taxon>
        <taxon>Tracheophyta</taxon>
        <taxon>Spermatophyta</taxon>
        <taxon>Magnoliopsida</taxon>
        <taxon>eudicotyledons</taxon>
        <taxon>Gunneridae</taxon>
        <taxon>Pentapetalae</taxon>
        <taxon>asterids</taxon>
        <taxon>Cornales</taxon>
        <taxon>Nyssaceae</taxon>
        <taxon>Nyssa</taxon>
    </lineage>
</organism>
<evidence type="ECO:0000256" key="3">
    <source>
        <dbReference type="ARBA" id="ARBA00022603"/>
    </source>
</evidence>
<evidence type="ECO:0000256" key="7">
    <source>
        <dbReference type="RuleBase" id="RU366043"/>
    </source>
</evidence>
<dbReference type="InterPro" id="IPR004159">
    <property type="entry name" value="Put_SAM_MeTrfase"/>
</dbReference>
<dbReference type="GO" id="GO:0008168">
    <property type="term" value="F:methyltransferase activity"/>
    <property type="evidence" value="ECO:0007669"/>
    <property type="project" value="UniProtKB-UniRule"/>
</dbReference>
<protein>
    <recommendedName>
        <fullName evidence="7">Methyltransferase</fullName>
        <ecNumber evidence="7">2.1.1.-</ecNumber>
    </recommendedName>
</protein>
<evidence type="ECO:0000256" key="2">
    <source>
        <dbReference type="ARBA" id="ARBA00008361"/>
    </source>
</evidence>
<dbReference type="GO" id="GO:0005802">
    <property type="term" value="C:trans-Golgi network"/>
    <property type="evidence" value="ECO:0007669"/>
    <property type="project" value="TreeGrafter"/>
</dbReference>
<comment type="similarity">
    <text evidence="2 7">Belongs to the methyltransferase superfamily.</text>
</comment>
<keyword evidence="7" id="KW-0808">Transferase</keyword>
<dbReference type="EC" id="2.1.1.-" evidence="7"/>
<evidence type="ECO:0000256" key="1">
    <source>
        <dbReference type="ARBA" id="ARBA00004606"/>
    </source>
</evidence>
<sequence length="154" mass="17474">MDMKANLGSFGAALKEKDVWVMNVVSEDGPNTLKLIYDRGLIGAVHNWCEAFSTYPRTFDLLHAWTVFSDIGKKGCSAEDLLVEMDRMLRPTGFIIIRDKQPVIEFVKKYLHALHWEAVATADSTSDSDQDGDELVFIVQKKLWLTSESFRDSK</sequence>
<dbReference type="GO" id="GO:0005768">
    <property type="term" value="C:endosome"/>
    <property type="evidence" value="ECO:0007669"/>
    <property type="project" value="TreeGrafter"/>
</dbReference>